<dbReference type="AlphaFoldDB" id="A0A0V0SL06"/>
<evidence type="ECO:0000256" key="2">
    <source>
        <dbReference type="ARBA" id="ARBA00022603"/>
    </source>
</evidence>
<keyword evidence="8 12" id="KW-0862">Zinc</keyword>
<keyword evidence="4 12" id="KW-0949">S-adenosyl-L-methionine</keyword>
<evidence type="ECO:0000256" key="11">
    <source>
        <dbReference type="ARBA" id="ARBA00049393"/>
    </source>
</evidence>
<evidence type="ECO:0000256" key="1">
    <source>
        <dbReference type="ARBA" id="ARBA00005265"/>
    </source>
</evidence>
<comment type="catalytic activity">
    <reaction evidence="11 12">
        <text>adenosine(4) in tRNA(His) + S-adenosyl-L-methionine = 2'-O-methyladenosine(4) in tRNA(His) + S-adenosyl-L-homocysteine + H(+)</text>
        <dbReference type="Rhea" id="RHEA:43196"/>
        <dbReference type="Rhea" id="RHEA-COMP:10401"/>
        <dbReference type="Rhea" id="RHEA-COMP:10402"/>
        <dbReference type="ChEBI" id="CHEBI:15378"/>
        <dbReference type="ChEBI" id="CHEBI:57856"/>
        <dbReference type="ChEBI" id="CHEBI:59789"/>
        <dbReference type="ChEBI" id="CHEBI:74411"/>
        <dbReference type="ChEBI" id="CHEBI:74477"/>
        <dbReference type="EC" id="2.1.1.225"/>
    </reaction>
</comment>
<sequence length="403" mass="45996">MDNVSRCQYIVPRKQRRCRMLVKSGQLYCGEHNYISNPESRIPCPLDPAHSVHVEHLDGHLQRCNQSKNANQPWFKRDVNLLDLSDKSECFGKVNVSVNTLRMVMKVYEQLQLDIPVEFIPYAKLEAMSLEKFGSTGEKCKRDRDQVSSILGHLDALNLLESDESISFLEFGAGRAKLTYWLSTIFHQQGDDARHRYVLIEQSGKRYKYENKAVADGQRRDCFTRIRCGIEHVMLNCIDQLKITKHTVAICKHLCGSAFDAALVSVVNSLSDASVQIKALIMAPCCHHRCKWSQFCGKELFTFFHFEADQFAEFRRIISWSTCGFASLEDKMCTIKCGSCSEVDSACGNCFTVNREEVGHKAKVLLNWARAAYLQRFGFSVRLVQFVPLQTSPENLLLIALRE</sequence>
<evidence type="ECO:0000256" key="8">
    <source>
        <dbReference type="ARBA" id="ARBA00022833"/>
    </source>
</evidence>
<dbReference type="PANTHER" id="PTHR12998:SF0">
    <property type="entry name" value="TRNA:M(4)X MODIFICATION ENZYME TRM13 HOMOLOG"/>
    <property type="match status" value="1"/>
</dbReference>
<comment type="function">
    <text evidence="12">tRNA methylase which 2'-O-methylates cytidine(4) in tRNA(Pro) and tRNA(Gly)(GCC), and adenosine(4) in tRNA(His).</text>
</comment>
<dbReference type="Pfam" id="PF05253">
    <property type="entry name" value="zf-U11-48K"/>
    <property type="match status" value="1"/>
</dbReference>
<evidence type="ECO:0000256" key="7">
    <source>
        <dbReference type="ARBA" id="ARBA00022771"/>
    </source>
</evidence>
<dbReference type="Proteomes" id="UP000054630">
    <property type="component" value="Unassembled WGS sequence"/>
</dbReference>
<keyword evidence="6 12" id="KW-0479">Metal-binding</keyword>
<evidence type="ECO:0000313" key="14">
    <source>
        <dbReference type="EMBL" id="KRX27386.1"/>
    </source>
</evidence>
<protein>
    <recommendedName>
        <fullName evidence="12">tRNA:m(4)X modification enzyme TRM13</fullName>
        <ecNumber evidence="12">2.1.1.225</ecNumber>
    </recommendedName>
</protein>
<accession>A0A0V0SL06</accession>
<organism evidence="14 15">
    <name type="scientific">Trichinella nelsoni</name>
    <dbReference type="NCBI Taxonomy" id="6336"/>
    <lineage>
        <taxon>Eukaryota</taxon>
        <taxon>Metazoa</taxon>
        <taxon>Ecdysozoa</taxon>
        <taxon>Nematoda</taxon>
        <taxon>Enoplea</taxon>
        <taxon>Dorylaimia</taxon>
        <taxon>Trichinellida</taxon>
        <taxon>Trichinellidae</taxon>
        <taxon>Trichinella</taxon>
    </lineage>
</organism>
<keyword evidence="15" id="KW-1185">Reference proteome</keyword>
<dbReference type="PANTHER" id="PTHR12998">
    <property type="entry name" value="TRNA:M(4)X MODIFICATION ENZYME TRM13 HOMOLOG"/>
    <property type="match status" value="1"/>
</dbReference>
<evidence type="ECO:0000256" key="10">
    <source>
        <dbReference type="ARBA" id="ARBA00048635"/>
    </source>
</evidence>
<dbReference type="InterPro" id="IPR022776">
    <property type="entry name" value="TRM13/UPF0224_CHHC_Znf_dom"/>
</dbReference>
<evidence type="ECO:0000256" key="9">
    <source>
        <dbReference type="ARBA" id="ARBA00048165"/>
    </source>
</evidence>
<comment type="caution">
    <text evidence="14">The sequence shown here is derived from an EMBL/GenBank/DDBJ whole genome shotgun (WGS) entry which is preliminary data.</text>
</comment>
<keyword evidence="5 12" id="KW-0819">tRNA processing</keyword>
<dbReference type="OrthoDB" id="258806at2759"/>
<dbReference type="EMBL" id="JYDL01000003">
    <property type="protein sequence ID" value="KRX27386.1"/>
    <property type="molecule type" value="Genomic_DNA"/>
</dbReference>
<gene>
    <name evidence="14" type="primary">TRMT13</name>
    <name evidence="14" type="ORF">T07_13327</name>
</gene>
<dbReference type="GO" id="GO:0030488">
    <property type="term" value="P:tRNA methylation"/>
    <property type="evidence" value="ECO:0007669"/>
    <property type="project" value="InterPro"/>
</dbReference>
<keyword evidence="3 12" id="KW-0808">Transferase</keyword>
<dbReference type="GO" id="GO:0008270">
    <property type="term" value="F:zinc ion binding"/>
    <property type="evidence" value="ECO:0007669"/>
    <property type="project" value="UniProtKB-KW"/>
</dbReference>
<dbReference type="InterPro" id="IPR039044">
    <property type="entry name" value="Trm13"/>
</dbReference>
<feature type="domain" description="CHHC U11-48K-type" evidence="13">
    <location>
        <begin position="41"/>
        <end position="68"/>
    </location>
</feature>
<keyword evidence="7 12" id="KW-0863">Zinc-finger</keyword>
<keyword evidence="2 12" id="KW-0489">Methyltransferase</keyword>
<dbReference type="Pfam" id="PF11722">
    <property type="entry name" value="zf-TRM13_CCCH"/>
    <property type="match status" value="1"/>
</dbReference>
<evidence type="ECO:0000256" key="4">
    <source>
        <dbReference type="ARBA" id="ARBA00022691"/>
    </source>
</evidence>
<dbReference type="GO" id="GO:0106050">
    <property type="term" value="F:tRNA 2'-O-methyltransferase activity"/>
    <property type="evidence" value="ECO:0007669"/>
    <property type="project" value="UniProtKB-UniRule"/>
</dbReference>
<proteinExistence type="inferred from homology"/>
<reference evidence="14 15" key="1">
    <citation type="submission" date="2015-01" db="EMBL/GenBank/DDBJ databases">
        <title>Evolution of Trichinella species and genotypes.</title>
        <authorList>
            <person name="Korhonen P.K."/>
            <person name="Edoardo P."/>
            <person name="Giuseppe L.R."/>
            <person name="Gasser R.B."/>
        </authorList>
    </citation>
    <scope>NUCLEOTIDE SEQUENCE [LARGE SCALE GENOMIC DNA]</scope>
    <source>
        <strain evidence="14">ISS37</strain>
    </source>
</reference>
<dbReference type="InterPro" id="IPR007871">
    <property type="entry name" value="Methyltransferase_TRM13"/>
</dbReference>
<dbReference type="PROSITE" id="PS51800">
    <property type="entry name" value="ZF_CHHC_U11_48K"/>
    <property type="match status" value="1"/>
</dbReference>
<evidence type="ECO:0000313" key="15">
    <source>
        <dbReference type="Proteomes" id="UP000054630"/>
    </source>
</evidence>
<evidence type="ECO:0000256" key="12">
    <source>
        <dbReference type="RuleBase" id="RU367103"/>
    </source>
</evidence>
<comment type="similarity">
    <text evidence="1 12">Belongs to the methyltransferase TRM13 family.</text>
</comment>
<dbReference type="InterPro" id="IPR021721">
    <property type="entry name" value="Znf_CCCH-type_TRM13"/>
</dbReference>
<evidence type="ECO:0000256" key="6">
    <source>
        <dbReference type="ARBA" id="ARBA00022723"/>
    </source>
</evidence>
<evidence type="ECO:0000256" key="5">
    <source>
        <dbReference type="ARBA" id="ARBA00022694"/>
    </source>
</evidence>
<dbReference type="EC" id="2.1.1.225" evidence="12"/>
<dbReference type="Pfam" id="PF05206">
    <property type="entry name" value="TRM13"/>
    <property type="match status" value="1"/>
</dbReference>
<name>A0A0V0SL06_9BILA</name>
<comment type="catalytic activity">
    <reaction evidence="10 12">
        <text>cytidine(4) in tRNA(Gly)(GCC) + S-adenosyl-L-methionine = 2'-O-methylcytidine(4) in tRNA(Gly)(GCC) + S-adenosyl-L-homocysteine + H(+)</text>
        <dbReference type="Rhea" id="RHEA:43192"/>
        <dbReference type="Rhea" id="RHEA-COMP:10399"/>
        <dbReference type="Rhea" id="RHEA-COMP:10400"/>
        <dbReference type="ChEBI" id="CHEBI:15378"/>
        <dbReference type="ChEBI" id="CHEBI:57856"/>
        <dbReference type="ChEBI" id="CHEBI:59789"/>
        <dbReference type="ChEBI" id="CHEBI:74495"/>
        <dbReference type="ChEBI" id="CHEBI:82748"/>
        <dbReference type="EC" id="2.1.1.225"/>
    </reaction>
</comment>
<comment type="catalytic activity">
    <reaction evidence="9 12">
        <text>cytidine(4) in tRNA(Pro) + S-adenosyl-L-methionine = 2'-O-methylcytidine(4) in tRNA(Pro) + S-adenosyl-L-homocysteine + H(+)</text>
        <dbReference type="Rhea" id="RHEA:32767"/>
        <dbReference type="Rhea" id="RHEA-COMP:10397"/>
        <dbReference type="Rhea" id="RHEA-COMP:10398"/>
        <dbReference type="ChEBI" id="CHEBI:15378"/>
        <dbReference type="ChEBI" id="CHEBI:57856"/>
        <dbReference type="ChEBI" id="CHEBI:59789"/>
        <dbReference type="ChEBI" id="CHEBI:74495"/>
        <dbReference type="ChEBI" id="CHEBI:82748"/>
        <dbReference type="EC" id="2.1.1.225"/>
    </reaction>
</comment>
<evidence type="ECO:0000256" key="3">
    <source>
        <dbReference type="ARBA" id="ARBA00022679"/>
    </source>
</evidence>
<dbReference type="STRING" id="6336.A0A0V0SL06"/>
<evidence type="ECO:0000259" key="13">
    <source>
        <dbReference type="PROSITE" id="PS51800"/>
    </source>
</evidence>